<proteinExistence type="predicted"/>
<accession>A0A834W3D7</accession>
<keyword evidence="1" id="KW-0812">Transmembrane</keyword>
<gene>
    <name evidence="2" type="ORF">G2W53_040203</name>
</gene>
<reference evidence="2" key="1">
    <citation type="submission" date="2020-09" db="EMBL/GenBank/DDBJ databases">
        <title>Genome-Enabled Discovery of Anthraquinone Biosynthesis in Senna tora.</title>
        <authorList>
            <person name="Kang S.-H."/>
            <person name="Pandey R.P."/>
            <person name="Lee C.-M."/>
            <person name="Sim J.-S."/>
            <person name="Jeong J.-T."/>
            <person name="Choi B.-S."/>
            <person name="Jung M."/>
            <person name="Ginzburg D."/>
            <person name="Zhao K."/>
            <person name="Won S.Y."/>
            <person name="Oh T.-J."/>
            <person name="Yu Y."/>
            <person name="Kim N.-H."/>
            <person name="Lee O.R."/>
            <person name="Lee T.-H."/>
            <person name="Bashyal P."/>
            <person name="Kim T.-S."/>
            <person name="Lee W.-H."/>
            <person name="Kawkins C."/>
            <person name="Kim C.-K."/>
            <person name="Kim J.S."/>
            <person name="Ahn B.O."/>
            <person name="Rhee S.Y."/>
            <person name="Sohng J.K."/>
        </authorList>
    </citation>
    <scope>NUCLEOTIDE SEQUENCE</scope>
    <source>
        <tissue evidence="2">Leaf</tissue>
    </source>
</reference>
<dbReference type="Proteomes" id="UP000634136">
    <property type="component" value="Unassembled WGS sequence"/>
</dbReference>
<protein>
    <submittedName>
        <fullName evidence="2">Uncharacterized protein</fullName>
    </submittedName>
</protein>
<dbReference type="AlphaFoldDB" id="A0A834W3D7"/>
<sequence length="68" mass="7965">MKASQDLQMHQNRIKDLMGSLGSIWYKMISSGGGFIVIFSFEIWGVWDQRRRRREKGVVLCAFVIEEE</sequence>
<comment type="caution">
    <text evidence="2">The sequence shown here is derived from an EMBL/GenBank/DDBJ whole genome shotgun (WGS) entry which is preliminary data.</text>
</comment>
<dbReference type="EMBL" id="JAAIUW010000012">
    <property type="protein sequence ID" value="KAF7808042.1"/>
    <property type="molecule type" value="Genomic_DNA"/>
</dbReference>
<feature type="transmembrane region" description="Helical" evidence="1">
    <location>
        <begin position="24"/>
        <end position="47"/>
    </location>
</feature>
<name>A0A834W3D7_9FABA</name>
<organism evidence="2 3">
    <name type="scientific">Senna tora</name>
    <dbReference type="NCBI Taxonomy" id="362788"/>
    <lineage>
        <taxon>Eukaryota</taxon>
        <taxon>Viridiplantae</taxon>
        <taxon>Streptophyta</taxon>
        <taxon>Embryophyta</taxon>
        <taxon>Tracheophyta</taxon>
        <taxon>Spermatophyta</taxon>
        <taxon>Magnoliopsida</taxon>
        <taxon>eudicotyledons</taxon>
        <taxon>Gunneridae</taxon>
        <taxon>Pentapetalae</taxon>
        <taxon>rosids</taxon>
        <taxon>fabids</taxon>
        <taxon>Fabales</taxon>
        <taxon>Fabaceae</taxon>
        <taxon>Caesalpinioideae</taxon>
        <taxon>Cassia clade</taxon>
        <taxon>Senna</taxon>
    </lineage>
</organism>
<keyword evidence="1" id="KW-0472">Membrane</keyword>
<evidence type="ECO:0000313" key="2">
    <source>
        <dbReference type="EMBL" id="KAF7808042.1"/>
    </source>
</evidence>
<evidence type="ECO:0000313" key="3">
    <source>
        <dbReference type="Proteomes" id="UP000634136"/>
    </source>
</evidence>
<keyword evidence="3" id="KW-1185">Reference proteome</keyword>
<evidence type="ECO:0000256" key="1">
    <source>
        <dbReference type="SAM" id="Phobius"/>
    </source>
</evidence>
<keyword evidence="1" id="KW-1133">Transmembrane helix</keyword>